<comment type="caution">
    <text evidence="4">The sequence shown here is derived from an EMBL/GenBank/DDBJ whole genome shotgun (WGS) entry which is preliminary data.</text>
</comment>
<dbReference type="EMBL" id="QXQA01000005">
    <property type="protein sequence ID" value="RIX53071.1"/>
    <property type="molecule type" value="Genomic_DNA"/>
</dbReference>
<organism evidence="4 5">
    <name type="scientific">Paenibacillus nanensis</name>
    <dbReference type="NCBI Taxonomy" id="393251"/>
    <lineage>
        <taxon>Bacteria</taxon>
        <taxon>Bacillati</taxon>
        <taxon>Bacillota</taxon>
        <taxon>Bacilli</taxon>
        <taxon>Bacillales</taxon>
        <taxon>Paenibacillaceae</taxon>
        <taxon>Paenibacillus</taxon>
    </lineage>
</organism>
<evidence type="ECO:0000256" key="2">
    <source>
        <dbReference type="ARBA" id="ARBA00023163"/>
    </source>
</evidence>
<accession>A0A3A1V036</accession>
<dbReference type="SUPFAM" id="SSF46689">
    <property type="entry name" value="Homeodomain-like"/>
    <property type="match status" value="1"/>
</dbReference>
<name>A0A3A1V036_9BACL</name>
<dbReference type="RefSeq" id="WP_119599651.1">
    <property type="nucleotide sequence ID" value="NZ_QXQA01000005.1"/>
</dbReference>
<dbReference type="Gene3D" id="1.10.357.10">
    <property type="entry name" value="Tetracycline Repressor, domain 2"/>
    <property type="match status" value="1"/>
</dbReference>
<dbReference type="OrthoDB" id="71867at2"/>
<dbReference type="InterPro" id="IPR009057">
    <property type="entry name" value="Homeodomain-like_sf"/>
</dbReference>
<dbReference type="AlphaFoldDB" id="A0A3A1V036"/>
<evidence type="ECO:0000313" key="4">
    <source>
        <dbReference type="EMBL" id="RIX53071.1"/>
    </source>
</evidence>
<evidence type="ECO:0000313" key="5">
    <source>
        <dbReference type="Proteomes" id="UP000266482"/>
    </source>
</evidence>
<keyword evidence="2" id="KW-0804">Transcription</keyword>
<sequence length="190" mass="20361">MSPRAGLDLNVIIMQAAELADSEGLESVTLASLAKKLGVRSPSLYNHVEGLPALRSHLAVYGLQLLNEALSHAAGDAIGYEAVVRIASAYTGFARAHPGLYELTLRAPSLDNKEHERLADKLVNMFLNILSPYGLSEEEGIHAVRGLRSLLHGFASIEGHGGFGIPIDIDKSVAFVLHRFLAGLEKKKGS</sequence>
<feature type="domain" description="HTH-type transcriptional regulator MT1864/Rv1816-like C-terminal" evidence="3">
    <location>
        <begin position="85"/>
        <end position="179"/>
    </location>
</feature>
<reference evidence="4 5" key="1">
    <citation type="submission" date="2018-09" db="EMBL/GenBank/DDBJ databases">
        <title>Paenibacillus aracenensis nov. sp. isolated from a cave in southern Spain.</title>
        <authorList>
            <person name="Jurado V."/>
            <person name="Gutierrez-Patricio S."/>
            <person name="Gonzalez-Pimentel J.L."/>
            <person name="Miller A.Z."/>
            <person name="Laiz L."/>
            <person name="Saiz-Jimenez C."/>
        </authorList>
    </citation>
    <scope>NUCLEOTIDE SEQUENCE [LARGE SCALE GENOMIC DNA]</scope>
    <source>
        <strain evidence="4 5">DSM 22867</strain>
    </source>
</reference>
<proteinExistence type="predicted"/>
<dbReference type="Proteomes" id="UP000266482">
    <property type="component" value="Unassembled WGS sequence"/>
</dbReference>
<dbReference type="InterPro" id="IPR025996">
    <property type="entry name" value="MT1864/Rv1816-like_C"/>
</dbReference>
<dbReference type="Pfam" id="PF13305">
    <property type="entry name" value="TetR_C_33"/>
    <property type="match status" value="1"/>
</dbReference>
<keyword evidence="5" id="KW-1185">Reference proteome</keyword>
<keyword evidence="1" id="KW-0805">Transcription regulation</keyword>
<dbReference type="Gene3D" id="1.10.10.60">
    <property type="entry name" value="Homeodomain-like"/>
    <property type="match status" value="1"/>
</dbReference>
<evidence type="ECO:0000256" key="1">
    <source>
        <dbReference type="ARBA" id="ARBA00023015"/>
    </source>
</evidence>
<evidence type="ECO:0000259" key="3">
    <source>
        <dbReference type="Pfam" id="PF13305"/>
    </source>
</evidence>
<dbReference type="SUPFAM" id="SSF48498">
    <property type="entry name" value="Tetracyclin repressor-like, C-terminal domain"/>
    <property type="match status" value="1"/>
</dbReference>
<protein>
    <submittedName>
        <fullName evidence="4">TetR/AcrR family transcriptional regulator</fullName>
    </submittedName>
</protein>
<dbReference type="InterPro" id="IPR036271">
    <property type="entry name" value="Tet_transcr_reg_TetR-rel_C_sf"/>
</dbReference>
<gene>
    <name evidence="4" type="ORF">D3P08_10515</name>
</gene>